<dbReference type="OrthoDB" id="1898393at2759"/>
<sequence>MFACENDNESQGNGVAVDVVVQTEVVTVAGRETVDVNVVDGVMWFRSFDEEGGEISAGLSLEVFERMKWEEGWVGGH</sequence>
<dbReference type="Proteomes" id="UP000327013">
    <property type="component" value="Chromosome 3"/>
</dbReference>
<accession>A0A5N6QZU6</accession>
<reference evidence="1 2" key="1">
    <citation type="submission" date="2019-06" db="EMBL/GenBank/DDBJ databases">
        <title>A chromosomal-level reference genome of Carpinus fangiana (Coryloideae, Betulaceae).</title>
        <authorList>
            <person name="Yang X."/>
            <person name="Wang Z."/>
            <person name="Zhang L."/>
            <person name="Hao G."/>
            <person name="Liu J."/>
            <person name="Yang Y."/>
        </authorList>
    </citation>
    <scope>NUCLEOTIDE SEQUENCE [LARGE SCALE GENOMIC DNA]</scope>
    <source>
        <strain evidence="1">Cfa_2016G</strain>
        <tissue evidence="1">Leaf</tissue>
    </source>
</reference>
<dbReference type="AlphaFoldDB" id="A0A5N6QZU6"/>
<dbReference type="PANTHER" id="PTHR31050:SF3">
    <property type="entry name" value="OS08G0412800 PROTEIN"/>
    <property type="match status" value="1"/>
</dbReference>
<proteinExistence type="predicted"/>
<evidence type="ECO:0000313" key="1">
    <source>
        <dbReference type="EMBL" id="KAE8023049.1"/>
    </source>
</evidence>
<gene>
    <name evidence="1" type="ORF">FH972_008801</name>
</gene>
<dbReference type="PANTHER" id="PTHR31050">
    <property type="entry name" value="OS08G0413200 PROTEIN"/>
    <property type="match status" value="1"/>
</dbReference>
<organism evidence="1 2">
    <name type="scientific">Carpinus fangiana</name>
    <dbReference type="NCBI Taxonomy" id="176857"/>
    <lineage>
        <taxon>Eukaryota</taxon>
        <taxon>Viridiplantae</taxon>
        <taxon>Streptophyta</taxon>
        <taxon>Embryophyta</taxon>
        <taxon>Tracheophyta</taxon>
        <taxon>Spermatophyta</taxon>
        <taxon>Magnoliopsida</taxon>
        <taxon>eudicotyledons</taxon>
        <taxon>Gunneridae</taxon>
        <taxon>Pentapetalae</taxon>
        <taxon>rosids</taxon>
        <taxon>fabids</taxon>
        <taxon>Fagales</taxon>
        <taxon>Betulaceae</taxon>
        <taxon>Carpinus</taxon>
    </lineage>
</organism>
<protein>
    <submittedName>
        <fullName evidence="1">Uncharacterized protein</fullName>
    </submittedName>
</protein>
<keyword evidence="2" id="KW-1185">Reference proteome</keyword>
<name>A0A5N6QZU6_9ROSI</name>
<dbReference type="EMBL" id="CM017323">
    <property type="protein sequence ID" value="KAE8023049.1"/>
    <property type="molecule type" value="Genomic_DNA"/>
</dbReference>
<evidence type="ECO:0000313" key="2">
    <source>
        <dbReference type="Proteomes" id="UP000327013"/>
    </source>
</evidence>